<evidence type="ECO:0000259" key="10">
    <source>
        <dbReference type="PROSITE" id="PS50972"/>
    </source>
</evidence>
<comment type="pathway">
    <text evidence="3 9">Cofactor biosynthesis; tetrahydrofolate biosynthesis; 7,8-dihydrofolate from 2-amino-4-hydroxy-6-hydroxymethyl-7,8-dihydropteridine diphosphate and 4-aminobenzoate: step 1/2.</text>
</comment>
<keyword evidence="5 9" id="KW-0808">Transferase</keyword>
<comment type="caution">
    <text evidence="11">The sequence shown here is derived from an EMBL/GenBank/DDBJ whole genome shotgun (WGS) entry which is preliminary data.</text>
</comment>
<dbReference type="InterPro" id="IPR006390">
    <property type="entry name" value="DHP_synth_dom"/>
</dbReference>
<evidence type="ECO:0000256" key="5">
    <source>
        <dbReference type="ARBA" id="ARBA00022679"/>
    </source>
</evidence>
<evidence type="ECO:0000256" key="8">
    <source>
        <dbReference type="ARBA" id="ARBA00022909"/>
    </source>
</evidence>
<dbReference type="GO" id="GO:0004156">
    <property type="term" value="F:dihydropteroate synthase activity"/>
    <property type="evidence" value="ECO:0007669"/>
    <property type="project" value="UniProtKB-EC"/>
</dbReference>
<dbReference type="InterPro" id="IPR011005">
    <property type="entry name" value="Dihydropteroate_synth-like_sf"/>
</dbReference>
<dbReference type="EC" id="2.5.1.15" evidence="4 9"/>
<dbReference type="RefSeq" id="WP_211679710.1">
    <property type="nucleotide sequence ID" value="NZ_JAGRQH010000001.1"/>
</dbReference>
<feature type="domain" description="Pterin-binding" evidence="10">
    <location>
        <begin position="13"/>
        <end position="260"/>
    </location>
</feature>
<dbReference type="Pfam" id="PF00809">
    <property type="entry name" value="Pterin_bind"/>
    <property type="match status" value="1"/>
</dbReference>
<dbReference type="PROSITE" id="PS00792">
    <property type="entry name" value="DHPS_1"/>
    <property type="match status" value="1"/>
</dbReference>
<keyword evidence="12" id="KW-1185">Reference proteome</keyword>
<dbReference type="Proteomes" id="UP000677812">
    <property type="component" value="Unassembled WGS sequence"/>
</dbReference>
<accession>A0ABS5E3G0</accession>
<dbReference type="PROSITE" id="PS50972">
    <property type="entry name" value="PTERIN_BINDING"/>
    <property type="match status" value="1"/>
</dbReference>
<comment type="similarity">
    <text evidence="9">Belongs to the DHPS family.</text>
</comment>
<dbReference type="Gene3D" id="3.20.20.20">
    <property type="entry name" value="Dihydropteroate synthase-like"/>
    <property type="match status" value="1"/>
</dbReference>
<dbReference type="PANTHER" id="PTHR20941">
    <property type="entry name" value="FOLATE SYNTHESIS PROTEINS"/>
    <property type="match status" value="1"/>
</dbReference>
<evidence type="ECO:0000256" key="7">
    <source>
        <dbReference type="ARBA" id="ARBA00022842"/>
    </source>
</evidence>
<evidence type="ECO:0000313" key="12">
    <source>
        <dbReference type="Proteomes" id="UP000677812"/>
    </source>
</evidence>
<dbReference type="PANTHER" id="PTHR20941:SF1">
    <property type="entry name" value="FOLIC ACID SYNTHESIS PROTEIN FOL1"/>
    <property type="match status" value="1"/>
</dbReference>
<proteinExistence type="inferred from homology"/>
<dbReference type="NCBIfam" id="TIGR01496">
    <property type="entry name" value="DHPS"/>
    <property type="match status" value="1"/>
</dbReference>
<dbReference type="SUPFAM" id="SSF51717">
    <property type="entry name" value="Dihydropteroate synthetase-like"/>
    <property type="match status" value="1"/>
</dbReference>
<dbReference type="EMBL" id="JAGRQH010000001">
    <property type="protein sequence ID" value="MBR0558455.1"/>
    <property type="molecule type" value="Genomic_DNA"/>
</dbReference>
<comment type="function">
    <text evidence="9">Catalyzes the condensation of para-aminobenzoate (pABA) with 6-hydroxymethyl-7,8-dihydropterin diphosphate (DHPt-PP) to form 7,8-dihydropteroate (H2Pte), the immediate precursor of folate derivatives.</text>
</comment>
<keyword evidence="7 9" id="KW-0460">Magnesium</keyword>
<evidence type="ECO:0000256" key="9">
    <source>
        <dbReference type="RuleBase" id="RU361205"/>
    </source>
</evidence>
<dbReference type="CDD" id="cd00739">
    <property type="entry name" value="DHPS"/>
    <property type="match status" value="1"/>
</dbReference>
<gene>
    <name evidence="11" type="primary">folP</name>
    <name evidence="11" type="ORF">KB213_00065</name>
</gene>
<evidence type="ECO:0000256" key="3">
    <source>
        <dbReference type="ARBA" id="ARBA00004763"/>
    </source>
</evidence>
<protein>
    <recommendedName>
        <fullName evidence="4 9">Dihydropteroate synthase</fullName>
        <shortName evidence="9">DHPS</shortName>
        <ecNumber evidence="4 9">2.5.1.15</ecNumber>
    </recommendedName>
    <alternativeName>
        <fullName evidence="9">Dihydropteroate pyrophosphorylase</fullName>
    </alternativeName>
</protein>
<keyword evidence="6 9" id="KW-0479">Metal-binding</keyword>
<dbReference type="PROSITE" id="PS00793">
    <property type="entry name" value="DHPS_2"/>
    <property type="match status" value="1"/>
</dbReference>
<evidence type="ECO:0000256" key="4">
    <source>
        <dbReference type="ARBA" id="ARBA00012458"/>
    </source>
</evidence>
<keyword evidence="8 9" id="KW-0289">Folate biosynthesis</keyword>
<dbReference type="InterPro" id="IPR000489">
    <property type="entry name" value="Pterin-binding_dom"/>
</dbReference>
<evidence type="ECO:0000256" key="2">
    <source>
        <dbReference type="ARBA" id="ARBA00001946"/>
    </source>
</evidence>
<organism evidence="11 12">
    <name type="scientific">Neokomagataea anthophila</name>
    <dbReference type="NCBI Taxonomy" id="2826925"/>
    <lineage>
        <taxon>Bacteria</taxon>
        <taxon>Pseudomonadati</taxon>
        <taxon>Pseudomonadota</taxon>
        <taxon>Alphaproteobacteria</taxon>
        <taxon>Acetobacterales</taxon>
        <taxon>Acetobacteraceae</taxon>
        <taxon>Neokomagataea</taxon>
    </lineage>
</organism>
<name>A0ABS5E3G0_9PROT</name>
<reference evidence="11 12" key="1">
    <citation type="submission" date="2021-04" db="EMBL/GenBank/DDBJ databases">
        <title>The complete genome sequence of Neokomagataea sp. TBRC 2177.</title>
        <authorList>
            <person name="Charoenyingcharoen P."/>
            <person name="Yukphan P."/>
        </authorList>
    </citation>
    <scope>NUCLEOTIDE SEQUENCE [LARGE SCALE GENOMIC DNA]</scope>
    <source>
        <strain evidence="11 12">TBRC 2177</strain>
    </source>
</reference>
<evidence type="ECO:0000313" key="11">
    <source>
        <dbReference type="EMBL" id="MBR0558455.1"/>
    </source>
</evidence>
<dbReference type="InterPro" id="IPR045031">
    <property type="entry name" value="DHP_synth-like"/>
</dbReference>
<comment type="catalytic activity">
    <reaction evidence="1">
        <text>(7,8-dihydropterin-6-yl)methyl diphosphate + 4-aminobenzoate = 7,8-dihydropteroate + diphosphate</text>
        <dbReference type="Rhea" id="RHEA:19949"/>
        <dbReference type="ChEBI" id="CHEBI:17836"/>
        <dbReference type="ChEBI" id="CHEBI:17839"/>
        <dbReference type="ChEBI" id="CHEBI:33019"/>
        <dbReference type="ChEBI" id="CHEBI:72950"/>
        <dbReference type="EC" id="2.5.1.15"/>
    </reaction>
</comment>
<sequence length="270" mass="29302">MDWGSVLKGRSHPAVMGIVNVTPDSFSDGGRFFDPASAIEQGISLLADGADILDIGAESTRPGYDVVPADEEWRRLEPVLQELRAHDVHLSVDTMKAAVARKALQAGVHIVNDVWGLQSDVEMARVIADHDALVVVMHNRAEIDPALDMKAEWKRFFDLTLEIAHRAGVTGERIALDPGVGFGKTQQQNVQAIRGISFLKAEYGLPVLLGASRKSVLGWITGRSAGERLAATLSAHLYGVGQGADIVRVHDVREHVDAFSTWGVMEGQRD</sequence>
<evidence type="ECO:0000256" key="6">
    <source>
        <dbReference type="ARBA" id="ARBA00022723"/>
    </source>
</evidence>
<comment type="cofactor">
    <cofactor evidence="2 9">
        <name>Mg(2+)</name>
        <dbReference type="ChEBI" id="CHEBI:18420"/>
    </cofactor>
</comment>
<evidence type="ECO:0000256" key="1">
    <source>
        <dbReference type="ARBA" id="ARBA00000012"/>
    </source>
</evidence>